<sequence>MIVRDKSNVFKLLFAWKGTILPKVLPALSFVVLISACVVWLSYYHWIQIPTVPAIGFTIFGVILSICTGFRNNACYDRWWEGRKLWGALIANARHIVRDSHVLSNEQREHLIHQVLIFSNLLRDRLRQQTVEPTKFLEHAYLNNSSLNYLNEHINAPQFVLENIQKDLVKALKDGEISDIIYGTLTRHIVELGNIQAGCDRIAGTPLPYSYSVLLHRAVYCFCFILPFSLEAALGIWTPLIVGLIAYMFLGLDALSAQIEEPFGLQENDLPLDSIVRLIERESLSSLGQPLPPIIEAQNNNLL</sequence>
<feature type="transmembrane region" description="Helical" evidence="9">
    <location>
        <begin position="49"/>
        <end position="70"/>
    </location>
</feature>
<dbReference type="Proteomes" id="UP000020595">
    <property type="component" value="Unassembled WGS sequence"/>
</dbReference>
<proteinExistence type="inferred from homology"/>
<keyword evidence="7 9" id="KW-0472">Membrane</keyword>
<dbReference type="RefSeq" id="WP_000637003.1">
    <property type="nucleotide sequence ID" value="NZ_JEWH01000020.1"/>
</dbReference>
<dbReference type="Pfam" id="PF25539">
    <property type="entry name" value="Bestrophin_2"/>
    <property type="match status" value="1"/>
</dbReference>
<name>A0A009HNR1_ACIB9</name>
<accession>A0A009HNR1</accession>
<dbReference type="PANTHER" id="PTHR33281:SF19">
    <property type="entry name" value="VOLTAGE-DEPENDENT ANION CHANNEL-FORMING PROTEIN YNEE"/>
    <property type="match status" value="1"/>
</dbReference>
<gene>
    <name evidence="10" type="ORF">J512_1888</name>
</gene>
<comment type="caution">
    <text evidence="10">The sequence shown here is derived from an EMBL/GenBank/DDBJ whole genome shotgun (WGS) entry which is preliminary data.</text>
</comment>
<keyword evidence="4 9" id="KW-0812">Transmembrane</keyword>
<evidence type="ECO:0000256" key="1">
    <source>
        <dbReference type="ARBA" id="ARBA00004651"/>
    </source>
</evidence>
<dbReference type="PANTHER" id="PTHR33281">
    <property type="entry name" value="UPF0187 PROTEIN YNEE"/>
    <property type="match status" value="1"/>
</dbReference>
<evidence type="ECO:0000256" key="5">
    <source>
        <dbReference type="ARBA" id="ARBA00022989"/>
    </source>
</evidence>
<evidence type="ECO:0000256" key="9">
    <source>
        <dbReference type="SAM" id="Phobius"/>
    </source>
</evidence>
<keyword evidence="3" id="KW-1003">Cell membrane</keyword>
<dbReference type="InterPro" id="IPR044669">
    <property type="entry name" value="YneE/VCCN1/2-like"/>
</dbReference>
<protein>
    <submittedName>
        <fullName evidence="10">Bestrophin, RFP-TM, chloride channel family protein</fullName>
    </submittedName>
</protein>
<dbReference type="EMBL" id="JEWH01000020">
    <property type="protein sequence ID" value="EXB05807.1"/>
    <property type="molecule type" value="Genomic_DNA"/>
</dbReference>
<evidence type="ECO:0000256" key="6">
    <source>
        <dbReference type="ARBA" id="ARBA00023065"/>
    </source>
</evidence>
<keyword evidence="5 9" id="KW-1133">Transmembrane helix</keyword>
<comment type="similarity">
    <text evidence="8">Belongs to the anion channel-forming bestrophin (TC 1.A.46) family.</text>
</comment>
<evidence type="ECO:0000256" key="7">
    <source>
        <dbReference type="ARBA" id="ARBA00023136"/>
    </source>
</evidence>
<feature type="transmembrane region" description="Helical" evidence="9">
    <location>
        <begin position="211"/>
        <end position="230"/>
    </location>
</feature>
<dbReference type="GO" id="GO:0005254">
    <property type="term" value="F:chloride channel activity"/>
    <property type="evidence" value="ECO:0007669"/>
    <property type="project" value="InterPro"/>
</dbReference>
<reference evidence="10 11" key="1">
    <citation type="submission" date="2014-02" db="EMBL/GenBank/DDBJ databases">
        <title>Comparative genomics and transcriptomics to identify genetic mechanisms underlying the emergence of carbapenem resistant Acinetobacter baumannii (CRAb).</title>
        <authorList>
            <person name="Harris A.D."/>
            <person name="Johnson K.J."/>
            <person name="George J."/>
            <person name="Shefchek K."/>
            <person name="Daugherty S.C."/>
            <person name="Parankush S."/>
            <person name="Sadzewicz L."/>
            <person name="Tallon L."/>
            <person name="Sengamalay N."/>
            <person name="Hazen T.H."/>
            <person name="Rasko D.A."/>
        </authorList>
    </citation>
    <scope>NUCLEOTIDE SEQUENCE [LARGE SCALE GENOMIC DNA]</scope>
    <source>
        <strain evidence="10 11">1295743</strain>
    </source>
</reference>
<dbReference type="GO" id="GO:0005886">
    <property type="term" value="C:plasma membrane"/>
    <property type="evidence" value="ECO:0007669"/>
    <property type="project" value="UniProtKB-SubCell"/>
</dbReference>
<keyword evidence="6" id="KW-0406">Ion transport</keyword>
<dbReference type="AlphaFoldDB" id="A0A009HNR1"/>
<evidence type="ECO:0000256" key="3">
    <source>
        <dbReference type="ARBA" id="ARBA00022475"/>
    </source>
</evidence>
<feature type="transmembrane region" description="Helical" evidence="9">
    <location>
        <begin position="20"/>
        <end position="43"/>
    </location>
</feature>
<evidence type="ECO:0000256" key="2">
    <source>
        <dbReference type="ARBA" id="ARBA00022448"/>
    </source>
</evidence>
<comment type="subcellular location">
    <subcellularLocation>
        <location evidence="1">Cell membrane</location>
        <topology evidence="1">Multi-pass membrane protein</topology>
    </subcellularLocation>
</comment>
<evidence type="ECO:0000313" key="10">
    <source>
        <dbReference type="EMBL" id="EXB05807.1"/>
    </source>
</evidence>
<organism evidence="10 11">
    <name type="scientific">Acinetobacter baumannii (strain 1295743)</name>
    <dbReference type="NCBI Taxonomy" id="1310613"/>
    <lineage>
        <taxon>Bacteria</taxon>
        <taxon>Pseudomonadati</taxon>
        <taxon>Pseudomonadota</taxon>
        <taxon>Gammaproteobacteria</taxon>
        <taxon>Moraxellales</taxon>
        <taxon>Moraxellaceae</taxon>
        <taxon>Acinetobacter</taxon>
        <taxon>Acinetobacter calcoaceticus/baumannii complex</taxon>
    </lineage>
</organism>
<evidence type="ECO:0000256" key="4">
    <source>
        <dbReference type="ARBA" id="ARBA00022692"/>
    </source>
</evidence>
<evidence type="ECO:0000313" key="11">
    <source>
        <dbReference type="Proteomes" id="UP000020595"/>
    </source>
</evidence>
<evidence type="ECO:0000256" key="8">
    <source>
        <dbReference type="ARBA" id="ARBA00034708"/>
    </source>
</evidence>
<keyword evidence="2" id="KW-0813">Transport</keyword>
<dbReference type="PATRIC" id="fig|1310613.3.peg.1810"/>